<dbReference type="EMBL" id="BGZK01000041">
    <property type="protein sequence ID" value="GBP10452.1"/>
    <property type="molecule type" value="Genomic_DNA"/>
</dbReference>
<dbReference type="AlphaFoldDB" id="A0A4C1T7Q2"/>
<accession>A0A4C1T7Q2</accession>
<keyword evidence="2" id="KW-1185">Reference proteome</keyword>
<gene>
    <name evidence="1" type="ORF">EVAR_76318_1</name>
</gene>
<name>A0A4C1T7Q2_EUMVA</name>
<dbReference type="Proteomes" id="UP000299102">
    <property type="component" value="Unassembled WGS sequence"/>
</dbReference>
<proteinExistence type="predicted"/>
<organism evidence="1 2">
    <name type="scientific">Eumeta variegata</name>
    <name type="common">Bagworm moth</name>
    <name type="synonym">Eumeta japonica</name>
    <dbReference type="NCBI Taxonomy" id="151549"/>
    <lineage>
        <taxon>Eukaryota</taxon>
        <taxon>Metazoa</taxon>
        <taxon>Ecdysozoa</taxon>
        <taxon>Arthropoda</taxon>
        <taxon>Hexapoda</taxon>
        <taxon>Insecta</taxon>
        <taxon>Pterygota</taxon>
        <taxon>Neoptera</taxon>
        <taxon>Endopterygota</taxon>
        <taxon>Lepidoptera</taxon>
        <taxon>Glossata</taxon>
        <taxon>Ditrysia</taxon>
        <taxon>Tineoidea</taxon>
        <taxon>Psychidae</taxon>
        <taxon>Oiketicinae</taxon>
        <taxon>Eumeta</taxon>
    </lineage>
</organism>
<comment type="caution">
    <text evidence="1">The sequence shown here is derived from an EMBL/GenBank/DDBJ whole genome shotgun (WGS) entry which is preliminary data.</text>
</comment>
<sequence length="236" mass="26457">MGDEGLVKRMEMERGVDLLNSQLLKKGNSASCYCILIFFASVSPTTDKATPRQVSVHVVSKDVSYTEVTANHREDSLKSDDLSRLETSRYIRKRKDVMKKEVERGLYMPTPREWSKKQQCINKDAKRYNKIVSRMRALQMYVVNDINSGRGSRQGSGRRRAGGAGATFYKVVYINYGIIKHAGGTGQAEQRAGRGRGALIFRILIVCEGRGRRRARGEGATACPTLLFYDTAFCVT</sequence>
<evidence type="ECO:0000313" key="2">
    <source>
        <dbReference type="Proteomes" id="UP000299102"/>
    </source>
</evidence>
<evidence type="ECO:0000313" key="1">
    <source>
        <dbReference type="EMBL" id="GBP10452.1"/>
    </source>
</evidence>
<protein>
    <submittedName>
        <fullName evidence="1">Uncharacterized protein</fullName>
    </submittedName>
</protein>
<reference evidence="1 2" key="1">
    <citation type="journal article" date="2019" name="Commun. Biol.">
        <title>The bagworm genome reveals a unique fibroin gene that provides high tensile strength.</title>
        <authorList>
            <person name="Kono N."/>
            <person name="Nakamura H."/>
            <person name="Ohtoshi R."/>
            <person name="Tomita M."/>
            <person name="Numata K."/>
            <person name="Arakawa K."/>
        </authorList>
    </citation>
    <scope>NUCLEOTIDE SEQUENCE [LARGE SCALE GENOMIC DNA]</scope>
</reference>